<sequence>MDIRRISSGNRVKRSDDPFVRYALAIQYNGGRYLGFSRQRDVHPNVRRRPLPPSVESRIACALDSLTGDEGHRGLEISSRTDRGVHALWNVAHVDVRPRPSMSGAAWDPRKLQGGINHWLKRDTYGKRINTACGDDVRVVSVARAPSCDWSARYHAIGRTYIYRILACPESSMFGIPFEFDRAWIFPGKLDIDAMNEAAKTLVGTHDFSSF</sequence>
<evidence type="ECO:0000313" key="2">
    <source>
        <dbReference type="EMBL" id="CAD8891216.1"/>
    </source>
</evidence>
<gene>
    <name evidence="2" type="ORF">CHYS00102_LOCUS18422</name>
</gene>
<organism evidence="2">
    <name type="scientific">Corethron hystrix</name>
    <dbReference type="NCBI Taxonomy" id="216773"/>
    <lineage>
        <taxon>Eukaryota</taxon>
        <taxon>Sar</taxon>
        <taxon>Stramenopiles</taxon>
        <taxon>Ochrophyta</taxon>
        <taxon>Bacillariophyta</taxon>
        <taxon>Coscinodiscophyceae</taxon>
        <taxon>Corethrophycidae</taxon>
        <taxon>Corethrales</taxon>
        <taxon>Corethraceae</taxon>
        <taxon>Corethron</taxon>
    </lineage>
</organism>
<evidence type="ECO:0008006" key="3">
    <source>
        <dbReference type="Google" id="ProtNLM"/>
    </source>
</evidence>
<accession>A0A7S1BMP1</accession>
<name>A0A7S1BMP1_9STRA</name>
<keyword evidence="1" id="KW-0413">Isomerase</keyword>
<evidence type="ECO:0000256" key="1">
    <source>
        <dbReference type="ARBA" id="ARBA00023235"/>
    </source>
</evidence>
<dbReference type="GO" id="GO:0009982">
    <property type="term" value="F:pseudouridine synthase activity"/>
    <property type="evidence" value="ECO:0007669"/>
    <property type="project" value="InterPro"/>
</dbReference>
<proteinExistence type="predicted"/>
<dbReference type="GO" id="GO:0031119">
    <property type="term" value="P:tRNA pseudouridine synthesis"/>
    <property type="evidence" value="ECO:0007669"/>
    <property type="project" value="TreeGrafter"/>
</dbReference>
<dbReference type="PANTHER" id="PTHR11142:SF0">
    <property type="entry name" value="TRNA PSEUDOURIDINE SYNTHASE-LIKE 1"/>
    <property type="match status" value="1"/>
</dbReference>
<dbReference type="InterPro" id="IPR001406">
    <property type="entry name" value="PsdUridine_synth_TruA"/>
</dbReference>
<dbReference type="InterPro" id="IPR020095">
    <property type="entry name" value="PsdUridine_synth_TruA_C"/>
</dbReference>
<dbReference type="InterPro" id="IPR020103">
    <property type="entry name" value="PsdUridine_synth_cat_dom_sf"/>
</dbReference>
<dbReference type="InterPro" id="IPR020094">
    <property type="entry name" value="TruA/RsuA/RluB/E/F_N"/>
</dbReference>
<dbReference type="SUPFAM" id="SSF55120">
    <property type="entry name" value="Pseudouridine synthase"/>
    <property type="match status" value="1"/>
</dbReference>
<protein>
    <recommendedName>
        <fullName evidence="3">tRNA pseudouridine synthase</fullName>
    </recommendedName>
</protein>
<dbReference type="GO" id="GO:0003723">
    <property type="term" value="F:RNA binding"/>
    <property type="evidence" value="ECO:0007669"/>
    <property type="project" value="InterPro"/>
</dbReference>
<dbReference type="AlphaFoldDB" id="A0A7S1BMP1"/>
<reference evidence="2" key="1">
    <citation type="submission" date="2021-01" db="EMBL/GenBank/DDBJ databases">
        <authorList>
            <person name="Corre E."/>
            <person name="Pelletier E."/>
            <person name="Niang G."/>
            <person name="Scheremetjew M."/>
            <person name="Finn R."/>
            <person name="Kale V."/>
            <person name="Holt S."/>
            <person name="Cochrane G."/>
            <person name="Meng A."/>
            <person name="Brown T."/>
            <person name="Cohen L."/>
        </authorList>
    </citation>
    <scope>NUCLEOTIDE SEQUENCE</scope>
    <source>
        <strain evidence="2">308</strain>
    </source>
</reference>
<dbReference type="PANTHER" id="PTHR11142">
    <property type="entry name" value="PSEUDOURIDYLATE SYNTHASE"/>
    <property type="match status" value="1"/>
</dbReference>
<dbReference type="Gene3D" id="3.30.70.660">
    <property type="entry name" value="Pseudouridine synthase I, catalytic domain, C-terminal subdomain"/>
    <property type="match status" value="1"/>
</dbReference>
<dbReference type="Gene3D" id="3.30.70.580">
    <property type="entry name" value="Pseudouridine synthase I, catalytic domain, N-terminal subdomain"/>
    <property type="match status" value="1"/>
</dbReference>
<dbReference type="EMBL" id="HBFR01025632">
    <property type="protein sequence ID" value="CAD8891216.1"/>
    <property type="molecule type" value="Transcribed_RNA"/>
</dbReference>